<dbReference type="GO" id="GO:0005634">
    <property type="term" value="C:nucleus"/>
    <property type="evidence" value="ECO:0007669"/>
    <property type="project" value="UniProtKB-ARBA"/>
</dbReference>
<dbReference type="Pfam" id="PF22241">
    <property type="entry name" value="PSMD12-CSN4_N"/>
    <property type="match status" value="1"/>
</dbReference>
<evidence type="ECO:0000313" key="5">
    <source>
        <dbReference type="EMBL" id="KAB5588908.1"/>
    </source>
</evidence>
<evidence type="ECO:0000313" key="6">
    <source>
        <dbReference type="Proteomes" id="UP000383932"/>
    </source>
</evidence>
<dbReference type="Gene3D" id="3.80.10.10">
    <property type="entry name" value="Ribonuclease Inhibitor"/>
    <property type="match status" value="1"/>
</dbReference>
<reference evidence="5 6" key="1">
    <citation type="journal article" date="2019" name="Fungal Biol. Biotechnol.">
        <title>Draft genome sequence of fastidious pathogen Ceratobasidium theobromae, which causes vascular-streak dieback in Theobroma cacao.</title>
        <authorList>
            <person name="Ali S.S."/>
            <person name="Asman A."/>
            <person name="Shao J."/>
            <person name="Firmansyah A.P."/>
            <person name="Susilo A.W."/>
            <person name="Rosmana A."/>
            <person name="McMahon P."/>
            <person name="Junaid M."/>
            <person name="Guest D."/>
            <person name="Kheng T.Y."/>
            <person name="Meinhardt L.W."/>
            <person name="Bailey B.A."/>
        </authorList>
    </citation>
    <scope>NUCLEOTIDE SEQUENCE [LARGE SCALE GENOMIC DNA]</scope>
    <source>
        <strain evidence="5 6">CT2</strain>
    </source>
</reference>
<feature type="region of interest" description="Disordered" evidence="3">
    <location>
        <begin position="102"/>
        <end position="123"/>
    </location>
</feature>
<evidence type="ECO:0000256" key="1">
    <source>
        <dbReference type="ARBA" id="ARBA00006397"/>
    </source>
</evidence>
<gene>
    <name evidence="5" type="ORF">CTheo_7649</name>
</gene>
<dbReference type="InterPro" id="IPR000717">
    <property type="entry name" value="PCI_dom"/>
</dbReference>
<dbReference type="InterPro" id="IPR040134">
    <property type="entry name" value="PSMD12/CSN4"/>
</dbReference>
<dbReference type="EMBL" id="SSOP01000348">
    <property type="protein sequence ID" value="KAB5588908.1"/>
    <property type="molecule type" value="Genomic_DNA"/>
</dbReference>
<dbReference type="AlphaFoldDB" id="A0A5N5QBV1"/>
<proteinExistence type="inferred from homology"/>
<dbReference type="FunFam" id="1.10.10.10:FF:000070">
    <property type="entry name" value="26S proteasome non-ATPase regulatory subunit 12"/>
    <property type="match status" value="1"/>
</dbReference>
<dbReference type="GO" id="GO:0005737">
    <property type="term" value="C:cytoplasm"/>
    <property type="evidence" value="ECO:0007669"/>
    <property type="project" value="TreeGrafter"/>
</dbReference>
<protein>
    <submittedName>
        <fullName evidence="5">26S proteasome non-ATPase regulatory subunit</fullName>
    </submittedName>
</protein>
<dbReference type="Pfam" id="PF18098">
    <property type="entry name" value="RPN5_C"/>
    <property type="match status" value="1"/>
</dbReference>
<dbReference type="SMART" id="SM00088">
    <property type="entry name" value="PINT"/>
    <property type="match status" value="1"/>
</dbReference>
<dbReference type="GO" id="GO:0008541">
    <property type="term" value="C:proteasome regulatory particle, lid subcomplex"/>
    <property type="evidence" value="ECO:0007669"/>
    <property type="project" value="TreeGrafter"/>
</dbReference>
<dbReference type="InterPro" id="IPR036388">
    <property type="entry name" value="WH-like_DNA-bd_sf"/>
</dbReference>
<dbReference type="OrthoDB" id="268763at2759"/>
<dbReference type="InterPro" id="IPR054559">
    <property type="entry name" value="PSMD12-CSN4-like_N"/>
</dbReference>
<dbReference type="SUPFAM" id="SSF46785">
    <property type="entry name" value="Winged helix' DNA-binding domain"/>
    <property type="match status" value="1"/>
</dbReference>
<dbReference type="InterPro" id="IPR040896">
    <property type="entry name" value="RPN5_C"/>
</dbReference>
<comment type="caution">
    <text evidence="5">The sequence shown here is derived from an EMBL/GenBank/DDBJ whole genome shotgun (WGS) entry which is preliminary data.</text>
</comment>
<dbReference type="Proteomes" id="UP000383932">
    <property type="component" value="Unassembled WGS sequence"/>
</dbReference>
<keyword evidence="6" id="KW-1185">Reference proteome</keyword>
<evidence type="ECO:0000256" key="3">
    <source>
        <dbReference type="SAM" id="MobiDB-lite"/>
    </source>
</evidence>
<feature type="domain" description="PCI" evidence="4">
    <location>
        <begin position="820"/>
        <end position="995"/>
    </location>
</feature>
<dbReference type="PANTHER" id="PTHR10855">
    <property type="entry name" value="26S PROTEASOME NON-ATPASE REGULATORY SUBUNIT 12/COP9 SIGNALOSOME COMPLEX SUBUNIT 4"/>
    <property type="match status" value="1"/>
</dbReference>
<dbReference type="InterPro" id="IPR032675">
    <property type="entry name" value="LRR_dom_sf"/>
</dbReference>
<organism evidence="5 6">
    <name type="scientific">Ceratobasidium theobromae</name>
    <dbReference type="NCBI Taxonomy" id="1582974"/>
    <lineage>
        <taxon>Eukaryota</taxon>
        <taxon>Fungi</taxon>
        <taxon>Dikarya</taxon>
        <taxon>Basidiomycota</taxon>
        <taxon>Agaricomycotina</taxon>
        <taxon>Agaricomycetes</taxon>
        <taxon>Cantharellales</taxon>
        <taxon>Ceratobasidiaceae</taxon>
        <taxon>Ceratobasidium</taxon>
    </lineage>
</organism>
<dbReference type="Pfam" id="PF01399">
    <property type="entry name" value="PCI"/>
    <property type="match status" value="1"/>
</dbReference>
<dbReference type="PANTHER" id="PTHR10855:SF1">
    <property type="entry name" value="26S PROTEASOME NON-ATPASE REGULATORY SUBUNIT 12"/>
    <property type="match status" value="1"/>
</dbReference>
<evidence type="ECO:0000256" key="2">
    <source>
        <dbReference type="ARBA" id="ARBA00022942"/>
    </source>
</evidence>
<evidence type="ECO:0000259" key="4">
    <source>
        <dbReference type="PROSITE" id="PS50250"/>
    </source>
</evidence>
<dbReference type="Gene3D" id="1.10.10.10">
    <property type="entry name" value="Winged helix-like DNA-binding domain superfamily/Winged helix DNA-binding domain"/>
    <property type="match status" value="1"/>
</dbReference>
<dbReference type="PROSITE" id="PS50250">
    <property type="entry name" value="PCI"/>
    <property type="match status" value="1"/>
</dbReference>
<keyword evidence="2 5" id="KW-0647">Proteasome</keyword>
<name>A0A5N5QBV1_9AGAM</name>
<accession>A0A5N5QBV1</accession>
<comment type="similarity">
    <text evidence="1">Belongs to the proteasome subunit p55 family.</text>
</comment>
<dbReference type="InterPro" id="IPR036390">
    <property type="entry name" value="WH_DNA-bd_sf"/>
</dbReference>
<sequence>MFPKLSDEIVLHISKLAGEESTLDLKPITLVSRQWHTAVAPILLSTISITSLGSLVELCNQIISVFEQANGARQSSIVKYTKTIVISGVIWEMGTLDSHLGLEDLGEQPRGEQESEGDEPAKADIGMPPEDISERIHIALPHLVAVDSLEWYGRFAGDYHLVRYLQRAKVIRHLAYGIDMFSSCASPAYYKNAFLFEGLESLAITTEYEPEEDVFAHILHMVHHNPGLQSILFDCKFAESLTGKWSLLDFICNNSSPEKPLFVWPNLQRLVLRFFQGAFWQSADEVELLAKFLVCHPKLETLFLHETCLEDSQSETAQPLSLASHPGSLPSLNKLLGSPRLIAGVLESPAACSSVVTVIDESEEGFDSDGAKAPYIDRIIAAFEKIPRNRLQRLRLEIPQLDRRLYTKLAQLLPNIRFLEFIRPMGLHTATSQDKDFNPVVDIPDGLNEFQRLEIIGLDVADDFTKALGDGDDGLRELASRVPRLKFIRQRNEKLTTVIRNLDGTVELLHDAEYLDRRNNVDKVIMDEARELSYYISKERFTQPPTNDAQALTRRVTLLTPSIMSTENKKQEKDYTKEVDALIPEAESLAQRGQLQEAVDKLLVLEKQARNSADATSTSRLLVTIVKLCKSAQNFELVNSNINLLSKKHGQLKAATQAMVEEAMSYLPGVEADRKKWLELVETLRTVTEGKIFLETSRARVTLALSLHHEQLATQASSPAEALKSAQTASDLLSELQVETYSSMTRREKTEFLLEQMRLLVLVANMKGEVGKSQEGEAEWIKVRVGGRKVNEAFLKESENEDLKLKYYDLMIQYALHNASYLDAAKHYYKVWETPTIKAETEGRGRTTLEHIIYYVVLASHSNEQSDMLHRLYNDPELAKLDLQYNLAKCFVTRELMRWPGIESLYGGLLRETAVFGHTKAGDKRWEDLHMRVIEHNIRVISVYYTRITLSRLTSLLDLPLEQTEETLCKLVVDGSVWARIDRPKGIVNFRKPRTADDVLNAWSNDVSKMMGLVEKASMGINAELAARAKLGASS</sequence>